<feature type="transmembrane region" description="Helical" evidence="3">
    <location>
        <begin position="61"/>
        <end position="81"/>
    </location>
</feature>
<dbReference type="GO" id="GO:0052621">
    <property type="term" value="F:diguanylate cyclase activity"/>
    <property type="evidence" value="ECO:0007669"/>
    <property type="project" value="UniProtKB-EC"/>
</dbReference>
<feature type="transmembrane region" description="Helical" evidence="3">
    <location>
        <begin position="189"/>
        <end position="213"/>
    </location>
</feature>
<dbReference type="Proteomes" id="UP000186002">
    <property type="component" value="Unassembled WGS sequence"/>
</dbReference>
<dbReference type="STRING" id="735517.SAMN05444272_1673"/>
<dbReference type="AlphaFoldDB" id="A0A1M7FPG1"/>
<evidence type="ECO:0000313" key="5">
    <source>
        <dbReference type="EMBL" id="SHM05923.1"/>
    </source>
</evidence>
<dbReference type="InterPro" id="IPR050469">
    <property type="entry name" value="Diguanylate_Cyclase"/>
</dbReference>
<dbReference type="EMBL" id="FRBW01000002">
    <property type="protein sequence ID" value="SHM05923.1"/>
    <property type="molecule type" value="Genomic_DNA"/>
</dbReference>
<dbReference type="RefSeq" id="WP_073011764.1">
    <property type="nucleotide sequence ID" value="NZ_FRBW01000002.1"/>
</dbReference>
<organism evidence="5 6">
    <name type="scientific">Roseibium suaedae</name>
    <dbReference type="NCBI Taxonomy" id="735517"/>
    <lineage>
        <taxon>Bacteria</taxon>
        <taxon>Pseudomonadati</taxon>
        <taxon>Pseudomonadota</taxon>
        <taxon>Alphaproteobacteria</taxon>
        <taxon>Hyphomicrobiales</taxon>
        <taxon>Stappiaceae</taxon>
        <taxon>Roseibium</taxon>
    </lineage>
</organism>
<dbReference type="PROSITE" id="PS50887">
    <property type="entry name" value="GGDEF"/>
    <property type="match status" value="1"/>
</dbReference>
<feature type="transmembrane region" description="Helical" evidence="3">
    <location>
        <begin position="120"/>
        <end position="143"/>
    </location>
</feature>
<dbReference type="InterPro" id="IPR029787">
    <property type="entry name" value="Nucleotide_cyclase"/>
</dbReference>
<dbReference type="GO" id="GO:0005886">
    <property type="term" value="C:plasma membrane"/>
    <property type="evidence" value="ECO:0007669"/>
    <property type="project" value="TreeGrafter"/>
</dbReference>
<evidence type="ECO:0000256" key="2">
    <source>
        <dbReference type="ARBA" id="ARBA00034247"/>
    </source>
</evidence>
<dbReference type="CDD" id="cd01949">
    <property type="entry name" value="GGDEF"/>
    <property type="match status" value="1"/>
</dbReference>
<dbReference type="Gene3D" id="3.30.70.270">
    <property type="match status" value="1"/>
</dbReference>
<dbReference type="FunFam" id="3.30.70.270:FF:000001">
    <property type="entry name" value="Diguanylate cyclase domain protein"/>
    <property type="match status" value="1"/>
</dbReference>
<sequence>MKLDVFTVFVFLSGMCFIAGCVMLMAWRISNTSRGLLLWSVSFFVRACAIPLLMLREKIPNVLSIDVANTLLMIGLGISWYGSRLLVGRRGRISVMAAPAILWLLACQIPAFYAETAYRVIYFAVVSSLYSALIGFEFLRSGLRGKSRGMRLRKSLGIVFLAISAMYLGRCAATIYSGVPDNPMNGGNLVGITLFITIFWVAGGTIVWLSIYFEDYILSLKHDAEHDAVTNGPNRRALMTRGEMLLAQNLERETGVLVFDLDYFKQVNDLYGHHAGDSVLREFSQLMRDNMRSVDLFGRLGGEEFAAVLPGVSPLRMSQIADRLRQTVQDHKFILKGQMISITTSIGMVHTSTAGHDLEALLIKADDALYQAKGTGRNRIVPWKADAPAPSPSCESAPLCSA</sequence>
<comment type="catalytic activity">
    <reaction evidence="2">
        <text>2 GTP = 3',3'-c-di-GMP + 2 diphosphate</text>
        <dbReference type="Rhea" id="RHEA:24898"/>
        <dbReference type="ChEBI" id="CHEBI:33019"/>
        <dbReference type="ChEBI" id="CHEBI:37565"/>
        <dbReference type="ChEBI" id="CHEBI:58805"/>
        <dbReference type="EC" id="2.7.7.65"/>
    </reaction>
</comment>
<feature type="transmembrane region" description="Helical" evidence="3">
    <location>
        <begin position="6"/>
        <end position="27"/>
    </location>
</feature>
<name>A0A1M7FPG1_9HYPH</name>
<dbReference type="PANTHER" id="PTHR45138:SF9">
    <property type="entry name" value="DIGUANYLATE CYCLASE DGCM-RELATED"/>
    <property type="match status" value="1"/>
</dbReference>
<evidence type="ECO:0000259" key="4">
    <source>
        <dbReference type="PROSITE" id="PS50887"/>
    </source>
</evidence>
<dbReference type="PROSITE" id="PS51257">
    <property type="entry name" value="PROKAR_LIPOPROTEIN"/>
    <property type="match status" value="1"/>
</dbReference>
<feature type="domain" description="GGDEF" evidence="4">
    <location>
        <begin position="252"/>
        <end position="385"/>
    </location>
</feature>
<proteinExistence type="predicted"/>
<feature type="transmembrane region" description="Helical" evidence="3">
    <location>
        <begin position="36"/>
        <end position="55"/>
    </location>
</feature>
<dbReference type="NCBIfam" id="TIGR00254">
    <property type="entry name" value="GGDEF"/>
    <property type="match status" value="1"/>
</dbReference>
<evidence type="ECO:0000256" key="3">
    <source>
        <dbReference type="SAM" id="Phobius"/>
    </source>
</evidence>
<protein>
    <recommendedName>
        <fullName evidence="1">diguanylate cyclase</fullName>
        <ecNumber evidence="1">2.7.7.65</ecNumber>
    </recommendedName>
</protein>
<dbReference type="SMART" id="SM00267">
    <property type="entry name" value="GGDEF"/>
    <property type="match status" value="1"/>
</dbReference>
<dbReference type="InterPro" id="IPR000160">
    <property type="entry name" value="GGDEF_dom"/>
</dbReference>
<gene>
    <name evidence="5" type="ORF">SAMN05444272_1673</name>
</gene>
<dbReference type="Pfam" id="PF00990">
    <property type="entry name" value="GGDEF"/>
    <property type="match status" value="1"/>
</dbReference>
<dbReference type="InterPro" id="IPR043128">
    <property type="entry name" value="Rev_trsase/Diguanyl_cyclase"/>
</dbReference>
<dbReference type="GO" id="GO:0043709">
    <property type="term" value="P:cell adhesion involved in single-species biofilm formation"/>
    <property type="evidence" value="ECO:0007669"/>
    <property type="project" value="TreeGrafter"/>
</dbReference>
<reference evidence="5 6" key="1">
    <citation type="submission" date="2016-11" db="EMBL/GenBank/DDBJ databases">
        <authorList>
            <person name="Jaros S."/>
            <person name="Januszkiewicz K."/>
            <person name="Wedrychowicz H."/>
        </authorList>
    </citation>
    <scope>NUCLEOTIDE SEQUENCE [LARGE SCALE GENOMIC DNA]</scope>
    <source>
        <strain evidence="5 6">DSM 22153</strain>
    </source>
</reference>
<dbReference type="GO" id="GO:1902201">
    <property type="term" value="P:negative regulation of bacterial-type flagellum-dependent cell motility"/>
    <property type="evidence" value="ECO:0007669"/>
    <property type="project" value="TreeGrafter"/>
</dbReference>
<dbReference type="OrthoDB" id="9812260at2"/>
<keyword evidence="3" id="KW-0812">Transmembrane</keyword>
<dbReference type="SUPFAM" id="SSF55073">
    <property type="entry name" value="Nucleotide cyclase"/>
    <property type="match status" value="1"/>
</dbReference>
<feature type="transmembrane region" description="Helical" evidence="3">
    <location>
        <begin position="93"/>
        <end position="114"/>
    </location>
</feature>
<evidence type="ECO:0000313" key="6">
    <source>
        <dbReference type="Proteomes" id="UP000186002"/>
    </source>
</evidence>
<keyword evidence="3" id="KW-0472">Membrane</keyword>
<keyword evidence="6" id="KW-1185">Reference proteome</keyword>
<evidence type="ECO:0000256" key="1">
    <source>
        <dbReference type="ARBA" id="ARBA00012528"/>
    </source>
</evidence>
<keyword evidence="3" id="KW-1133">Transmembrane helix</keyword>
<dbReference type="EC" id="2.7.7.65" evidence="1"/>
<dbReference type="PANTHER" id="PTHR45138">
    <property type="entry name" value="REGULATORY COMPONENTS OF SENSORY TRANSDUCTION SYSTEM"/>
    <property type="match status" value="1"/>
</dbReference>
<feature type="transmembrane region" description="Helical" evidence="3">
    <location>
        <begin position="155"/>
        <end position="177"/>
    </location>
</feature>
<accession>A0A1M7FPG1</accession>